<organism evidence="2 3">
    <name type="scientific">Silurus meridionalis</name>
    <name type="common">Southern catfish</name>
    <name type="synonym">Silurus soldatovi meridionalis</name>
    <dbReference type="NCBI Taxonomy" id="175797"/>
    <lineage>
        <taxon>Eukaryota</taxon>
        <taxon>Metazoa</taxon>
        <taxon>Chordata</taxon>
        <taxon>Craniata</taxon>
        <taxon>Vertebrata</taxon>
        <taxon>Euteleostomi</taxon>
        <taxon>Actinopterygii</taxon>
        <taxon>Neopterygii</taxon>
        <taxon>Teleostei</taxon>
        <taxon>Ostariophysi</taxon>
        <taxon>Siluriformes</taxon>
        <taxon>Siluridae</taxon>
        <taxon>Silurus</taxon>
    </lineage>
</organism>
<keyword evidence="3" id="KW-1185">Reference proteome</keyword>
<accession>A0A8T0BPK6</accession>
<comment type="caution">
    <text evidence="2">The sequence shown here is derived from an EMBL/GenBank/DDBJ whole genome shotgun (WGS) entry which is preliminary data.</text>
</comment>
<feature type="region of interest" description="Disordered" evidence="1">
    <location>
        <begin position="42"/>
        <end position="63"/>
    </location>
</feature>
<reference evidence="2" key="1">
    <citation type="submission" date="2020-08" db="EMBL/GenBank/DDBJ databases">
        <title>Chromosome-level assembly of Southern catfish (Silurus meridionalis) provides insights into visual adaptation to the nocturnal and benthic lifestyles.</title>
        <authorList>
            <person name="Zhang Y."/>
            <person name="Wang D."/>
            <person name="Peng Z."/>
        </authorList>
    </citation>
    <scope>NUCLEOTIDE SEQUENCE</scope>
    <source>
        <strain evidence="2">SWU-2019-XX</strain>
        <tissue evidence="2">Muscle</tissue>
    </source>
</reference>
<proteinExistence type="predicted"/>
<dbReference type="Proteomes" id="UP000606274">
    <property type="component" value="Unassembled WGS sequence"/>
</dbReference>
<dbReference type="AlphaFoldDB" id="A0A8T0BPK6"/>
<gene>
    <name evidence="2" type="ORF">HF521_017340</name>
</gene>
<dbReference type="EMBL" id="JABFDY010000004">
    <property type="protein sequence ID" value="KAF7708283.1"/>
    <property type="molecule type" value="Genomic_DNA"/>
</dbReference>
<evidence type="ECO:0000313" key="2">
    <source>
        <dbReference type="EMBL" id="KAF7708283.1"/>
    </source>
</evidence>
<evidence type="ECO:0000256" key="1">
    <source>
        <dbReference type="SAM" id="MobiDB-lite"/>
    </source>
</evidence>
<evidence type="ECO:0000313" key="3">
    <source>
        <dbReference type="Proteomes" id="UP000606274"/>
    </source>
</evidence>
<name>A0A8T0BPK6_SILME</name>
<protein>
    <submittedName>
        <fullName evidence="2">Uncharacterized protein</fullName>
    </submittedName>
</protein>
<sequence>MERFYEMNIYRRSTPRRQMSEIRSSRLGVLGSTMDTLLRRKKQQTDAAESSSSFMKHTEAPEEDLAHGKNIVATRAKENIRMPTFNLIRELEPLRPGPEAKSPGKSRQIARLHKMYPKFFCPGETMTTMKDIEETLPHIVEAVRIIYQVNCSDILERMSPSKVDDETRMFKSAEKDTSSTEVTSESPEATIDNEAQLKVNIIDAVLESITSTSFKDQLTQRIIREIDVGLAKVISQKLEKS</sequence>
<feature type="compositionally biased region" description="Polar residues" evidence="1">
    <location>
        <begin position="45"/>
        <end position="55"/>
    </location>
</feature>